<dbReference type="InterPro" id="IPR052700">
    <property type="entry name" value="Carb_kinase_PfkB-like"/>
</dbReference>
<dbReference type="InterPro" id="IPR029056">
    <property type="entry name" value="Ribokinase-like"/>
</dbReference>
<evidence type="ECO:0000256" key="2">
    <source>
        <dbReference type="ARBA" id="ARBA00022679"/>
    </source>
</evidence>
<name>A0ABT5FIF7_9GAMM</name>
<evidence type="ECO:0000259" key="4">
    <source>
        <dbReference type="Pfam" id="PF00294"/>
    </source>
</evidence>
<evidence type="ECO:0000313" key="6">
    <source>
        <dbReference type="Proteomes" id="UP001528411"/>
    </source>
</evidence>
<dbReference type="Proteomes" id="UP001528411">
    <property type="component" value="Unassembled WGS sequence"/>
</dbReference>
<feature type="domain" description="Carbohydrate kinase PfkB" evidence="4">
    <location>
        <begin position="2"/>
        <end position="192"/>
    </location>
</feature>
<dbReference type="GO" id="GO:0016301">
    <property type="term" value="F:kinase activity"/>
    <property type="evidence" value="ECO:0007669"/>
    <property type="project" value="UniProtKB-KW"/>
</dbReference>
<protein>
    <submittedName>
        <fullName evidence="5">Sugar kinase</fullName>
    </submittedName>
</protein>
<keyword evidence="3 5" id="KW-0418">Kinase</keyword>
<dbReference type="PANTHER" id="PTHR43320:SF2">
    <property type="entry name" value="2-DEHYDRO-3-DEOXYGLUCONOKINASE_2-DEHYDRO-3-DEOXYGALACTONOKINASE"/>
    <property type="match status" value="1"/>
</dbReference>
<dbReference type="Pfam" id="PF00294">
    <property type="entry name" value="PfkB"/>
    <property type="match status" value="1"/>
</dbReference>
<sequence length="196" mass="22463">MVLIDPKRQVGLYMIENDNSGERTFQYWRNDSAARYLMRHKDLTAVFEKLSEYDTLFLSGISLAILPDKDKFQLIDALKALKQQGAKIIFDGNYRPKLWADKQTAQMFYNLVYPIADLALITFDDEQLLWGDANIEVCRERLLTHQIPHLVLKDGANGCYHTHKRETLHIPTTPIENVIDTTAAGDSFNAGFWLVG</sequence>
<dbReference type="InterPro" id="IPR011611">
    <property type="entry name" value="PfkB_dom"/>
</dbReference>
<evidence type="ECO:0000313" key="5">
    <source>
        <dbReference type="EMBL" id="MDC2890972.1"/>
    </source>
</evidence>
<keyword evidence="6" id="KW-1185">Reference proteome</keyword>
<reference evidence="5 6" key="1">
    <citation type="submission" date="2023-01" db="EMBL/GenBank/DDBJ databases">
        <title>Psychrosphaera sp. nov., isolated from marine algae.</title>
        <authorList>
            <person name="Bayburt H."/>
            <person name="Choi B.J."/>
            <person name="Kim J.M."/>
            <person name="Choi D.G."/>
            <person name="Jeon C.O."/>
        </authorList>
    </citation>
    <scope>NUCLEOTIDE SEQUENCE [LARGE SCALE GENOMIC DNA]</scope>
    <source>
        <strain evidence="5 6">G1-22</strain>
    </source>
</reference>
<dbReference type="RefSeq" id="WP_272182025.1">
    <property type="nucleotide sequence ID" value="NZ_JAQOMS010000002.1"/>
</dbReference>
<comment type="caution">
    <text evidence="5">The sequence shown here is derived from an EMBL/GenBank/DDBJ whole genome shotgun (WGS) entry which is preliminary data.</text>
</comment>
<organism evidence="5 6">
    <name type="scientific">Psychrosphaera algicola</name>
    <dbReference type="NCBI Taxonomy" id="3023714"/>
    <lineage>
        <taxon>Bacteria</taxon>
        <taxon>Pseudomonadati</taxon>
        <taxon>Pseudomonadota</taxon>
        <taxon>Gammaproteobacteria</taxon>
        <taxon>Alteromonadales</taxon>
        <taxon>Pseudoalteromonadaceae</taxon>
        <taxon>Psychrosphaera</taxon>
    </lineage>
</organism>
<dbReference type="SUPFAM" id="SSF53613">
    <property type="entry name" value="Ribokinase-like"/>
    <property type="match status" value="1"/>
</dbReference>
<evidence type="ECO:0000256" key="3">
    <source>
        <dbReference type="ARBA" id="ARBA00022777"/>
    </source>
</evidence>
<dbReference type="EMBL" id="JAQOMS010000002">
    <property type="protein sequence ID" value="MDC2890972.1"/>
    <property type="molecule type" value="Genomic_DNA"/>
</dbReference>
<proteinExistence type="inferred from homology"/>
<evidence type="ECO:0000256" key="1">
    <source>
        <dbReference type="ARBA" id="ARBA00010688"/>
    </source>
</evidence>
<comment type="similarity">
    <text evidence="1">Belongs to the carbohydrate kinase PfkB family.</text>
</comment>
<dbReference type="Gene3D" id="3.40.1190.20">
    <property type="match status" value="1"/>
</dbReference>
<accession>A0ABT5FIF7</accession>
<dbReference type="PANTHER" id="PTHR43320">
    <property type="entry name" value="SUGAR KINASE"/>
    <property type="match status" value="1"/>
</dbReference>
<gene>
    <name evidence="5" type="ORF">PN838_22365</name>
</gene>
<keyword evidence="2" id="KW-0808">Transferase</keyword>
<dbReference type="CDD" id="cd01166">
    <property type="entry name" value="KdgK"/>
    <property type="match status" value="1"/>
</dbReference>